<dbReference type="EMBL" id="PCVY01000049">
    <property type="protein sequence ID" value="PIQ86223.1"/>
    <property type="molecule type" value="Genomic_DNA"/>
</dbReference>
<evidence type="ECO:0000259" key="5">
    <source>
        <dbReference type="PROSITE" id="PS51296"/>
    </source>
</evidence>
<name>A0A2H0LP65_9BACT</name>
<keyword evidence="2" id="KW-0479">Metal-binding</keyword>
<dbReference type="Pfam" id="PF00355">
    <property type="entry name" value="Rieske"/>
    <property type="match status" value="1"/>
</dbReference>
<dbReference type="InterPro" id="IPR036922">
    <property type="entry name" value="Rieske_2Fe-2S_sf"/>
</dbReference>
<keyword evidence="3" id="KW-0408">Iron</keyword>
<feature type="domain" description="Rieske" evidence="5">
    <location>
        <begin position="48"/>
        <end position="142"/>
    </location>
</feature>
<dbReference type="AlphaFoldDB" id="A0A2H0LP65"/>
<keyword evidence="1" id="KW-0001">2Fe-2S</keyword>
<dbReference type="Gene3D" id="2.102.10.10">
    <property type="entry name" value="Rieske [2Fe-2S] iron-sulphur domain"/>
    <property type="match status" value="1"/>
</dbReference>
<organism evidence="6 7">
    <name type="scientific">Candidatus Abzuiibacterium crystallinum</name>
    <dbReference type="NCBI Taxonomy" id="1974748"/>
    <lineage>
        <taxon>Bacteria</taxon>
        <taxon>Pseudomonadati</taxon>
        <taxon>Candidatus Omnitrophota</taxon>
        <taxon>Candidatus Abzuiibacterium</taxon>
    </lineage>
</organism>
<keyword evidence="4" id="KW-0411">Iron-sulfur</keyword>
<evidence type="ECO:0000313" key="7">
    <source>
        <dbReference type="Proteomes" id="UP000230859"/>
    </source>
</evidence>
<reference evidence="6 7" key="1">
    <citation type="submission" date="2017-09" db="EMBL/GenBank/DDBJ databases">
        <title>Depth-based differentiation of microbial function through sediment-hosted aquifers and enrichment of novel symbionts in the deep terrestrial subsurface.</title>
        <authorList>
            <person name="Probst A.J."/>
            <person name="Ladd B."/>
            <person name="Jarett J.K."/>
            <person name="Geller-Mcgrath D.E."/>
            <person name="Sieber C.M."/>
            <person name="Emerson J.B."/>
            <person name="Anantharaman K."/>
            <person name="Thomas B.C."/>
            <person name="Malmstrom R."/>
            <person name="Stieglmeier M."/>
            <person name="Klingl A."/>
            <person name="Woyke T."/>
            <person name="Ryan C.M."/>
            <person name="Banfield J.F."/>
        </authorList>
    </citation>
    <scope>NUCLEOTIDE SEQUENCE [LARGE SCALE GENOMIC DNA]</scope>
    <source>
        <strain evidence="6">CG11_big_fil_rev_8_21_14_0_20_45_26</strain>
    </source>
</reference>
<dbReference type="PANTHER" id="PTHR21496">
    <property type="entry name" value="FERREDOXIN-RELATED"/>
    <property type="match status" value="1"/>
</dbReference>
<proteinExistence type="predicted"/>
<accession>A0A2H0LP65</accession>
<evidence type="ECO:0000256" key="4">
    <source>
        <dbReference type="ARBA" id="ARBA00023014"/>
    </source>
</evidence>
<dbReference type="Proteomes" id="UP000230859">
    <property type="component" value="Unassembled WGS sequence"/>
</dbReference>
<dbReference type="PANTHER" id="PTHR21496:SF23">
    <property type="entry name" value="3-PHENYLPROPIONATE_CINNAMIC ACID DIOXYGENASE FERREDOXIN SUBUNIT"/>
    <property type="match status" value="1"/>
</dbReference>
<dbReference type="SUPFAM" id="SSF50022">
    <property type="entry name" value="ISP domain"/>
    <property type="match status" value="1"/>
</dbReference>
<protein>
    <recommendedName>
        <fullName evidence="5">Rieske domain-containing protein</fullName>
    </recommendedName>
</protein>
<dbReference type="InterPro" id="IPR017941">
    <property type="entry name" value="Rieske_2Fe-2S"/>
</dbReference>
<sequence>MKTVLKTKVRQRIWKLSALNFTQILLKSFRENHEQLNYFQMNHMNQSMKVTTQDCLRPGCAIAVDIEGLSIAIFNMDGKFFAMNNQCGHRGGPLAEGSIDGNVINCPWHGFAFDITTGNCATNPAIKQQTYQVRLEGNDVWLEIPA</sequence>
<evidence type="ECO:0000256" key="2">
    <source>
        <dbReference type="ARBA" id="ARBA00022723"/>
    </source>
</evidence>
<dbReference type="GO" id="GO:0051537">
    <property type="term" value="F:2 iron, 2 sulfur cluster binding"/>
    <property type="evidence" value="ECO:0007669"/>
    <property type="project" value="UniProtKB-KW"/>
</dbReference>
<dbReference type="GO" id="GO:0046872">
    <property type="term" value="F:metal ion binding"/>
    <property type="evidence" value="ECO:0007669"/>
    <property type="project" value="UniProtKB-KW"/>
</dbReference>
<comment type="caution">
    <text evidence="6">The sequence shown here is derived from an EMBL/GenBank/DDBJ whole genome shotgun (WGS) entry which is preliminary data.</text>
</comment>
<dbReference type="PROSITE" id="PS51296">
    <property type="entry name" value="RIESKE"/>
    <property type="match status" value="1"/>
</dbReference>
<gene>
    <name evidence="6" type="ORF">COV74_05905</name>
</gene>
<evidence type="ECO:0000256" key="1">
    <source>
        <dbReference type="ARBA" id="ARBA00022714"/>
    </source>
</evidence>
<evidence type="ECO:0000256" key="3">
    <source>
        <dbReference type="ARBA" id="ARBA00023004"/>
    </source>
</evidence>
<evidence type="ECO:0000313" key="6">
    <source>
        <dbReference type="EMBL" id="PIQ86223.1"/>
    </source>
</evidence>